<dbReference type="OrthoDB" id="9764015at2"/>
<evidence type="ECO:0000313" key="3">
    <source>
        <dbReference type="EMBL" id="MTH47433.1"/>
    </source>
</evidence>
<dbReference type="Pfam" id="PF13421">
    <property type="entry name" value="Band_7_1"/>
    <property type="match status" value="1"/>
</dbReference>
<gene>
    <name evidence="3" type="ORF">GJV78_14435</name>
</gene>
<dbReference type="PANTHER" id="PTHR37826">
    <property type="entry name" value="FLOTILLIN BAND_7_5 DOMAIN PROTEIN"/>
    <property type="match status" value="1"/>
</dbReference>
<dbReference type="Pfam" id="PF09851">
    <property type="entry name" value="SHOCT"/>
    <property type="match status" value="1"/>
</dbReference>
<feature type="domain" description="SPFH" evidence="2">
    <location>
        <begin position="31"/>
        <end position="235"/>
    </location>
</feature>
<name>A0A6L6IRK0_9ENTR</name>
<protein>
    <submittedName>
        <fullName evidence="3">SPFH domain-containing protein</fullName>
    </submittedName>
</protein>
<dbReference type="Proteomes" id="UP000477739">
    <property type="component" value="Unassembled WGS sequence"/>
</dbReference>
<evidence type="ECO:0000259" key="2">
    <source>
        <dbReference type="Pfam" id="PF13421"/>
    </source>
</evidence>
<dbReference type="PANTHER" id="PTHR37826:SF2">
    <property type="entry name" value="ZINC-RIBBON DOMAIN-CONTAINING PROTEIN"/>
    <property type="match status" value="1"/>
</dbReference>
<organism evidence="3 4">
    <name type="scientific">Intestinirhabdus alba</name>
    <dbReference type="NCBI Taxonomy" id="2899544"/>
    <lineage>
        <taxon>Bacteria</taxon>
        <taxon>Pseudomonadati</taxon>
        <taxon>Pseudomonadota</taxon>
        <taxon>Gammaproteobacteria</taxon>
        <taxon>Enterobacterales</taxon>
        <taxon>Enterobacteriaceae</taxon>
        <taxon>Intestinirhabdus</taxon>
    </lineage>
</organism>
<dbReference type="RefSeq" id="WP_155109022.1">
    <property type="nucleotide sequence ID" value="NZ_WMJZ01000019.1"/>
</dbReference>
<accession>A0A6L6IRK0</accession>
<sequence>MLRNLFKRQLPGVIEWKNHDPAVLFSRLVTPTDEIKNASKLIVAPGQGCVLVYEGKIIDVLSEPGIHDLKTANTPFITSLASLLRRFESEHKLYLYFWRQTEQVNQQWGTSSPVKYTEPNHQLPMELGAYGTYAFRIEDARLFFENIVGSRDSFTQADLQSIINSRIAPEIAALLAQAGYAYTQIDAQLAALSAQLKAAINQIYNALGLRLTDMRIAGTTFSEDTLARIRQLAQMKVEAASASEVGLDYVGLERLRALRDAAKNESGLAAAGLQLGAGLDLGKTLLQPQQTAVDTQQQEPQAKLRMLKSLLEEGILTQEEFDSKKRIILDNL</sequence>
<evidence type="ECO:0000313" key="4">
    <source>
        <dbReference type="Proteomes" id="UP000477739"/>
    </source>
</evidence>
<dbReference type="InterPro" id="IPR018649">
    <property type="entry name" value="SHOCT"/>
</dbReference>
<reference evidence="3 4" key="1">
    <citation type="submission" date="2019-11" db="EMBL/GenBank/DDBJ databases">
        <title>Escherichia alba sp. nov. isolated from the gut of plastic-eating superworms Zophobas atratus.</title>
        <authorList>
            <person name="Yang Y."/>
        </authorList>
    </citation>
    <scope>NUCLEOTIDE SEQUENCE [LARGE SCALE GENOMIC DNA]</scope>
    <source>
        <strain evidence="4">BIT-B35</strain>
    </source>
</reference>
<dbReference type="CDD" id="cd03408">
    <property type="entry name" value="SPFH_like_u1"/>
    <property type="match status" value="1"/>
</dbReference>
<dbReference type="InterPro" id="IPR033880">
    <property type="entry name" value="SPFH_YdjI"/>
</dbReference>
<feature type="domain" description="SHOCT" evidence="1">
    <location>
        <begin position="303"/>
        <end position="329"/>
    </location>
</feature>
<keyword evidence="4" id="KW-1185">Reference proteome</keyword>
<dbReference type="EMBL" id="WMJZ01000019">
    <property type="protein sequence ID" value="MTH47433.1"/>
    <property type="molecule type" value="Genomic_DNA"/>
</dbReference>
<comment type="caution">
    <text evidence="3">The sequence shown here is derived from an EMBL/GenBank/DDBJ whole genome shotgun (WGS) entry which is preliminary data.</text>
</comment>
<evidence type="ECO:0000259" key="1">
    <source>
        <dbReference type="Pfam" id="PF09851"/>
    </source>
</evidence>
<proteinExistence type="predicted"/>
<dbReference type="AlphaFoldDB" id="A0A6L6IRK0"/>